<feature type="non-terminal residue" evidence="1">
    <location>
        <position position="54"/>
    </location>
</feature>
<name>A0A1A8R4A9_9TELE</name>
<protein>
    <submittedName>
        <fullName evidence="1">Cytotoxic and regulatory T cell molecule</fullName>
    </submittedName>
</protein>
<reference evidence="1" key="2">
    <citation type="submission" date="2016-06" db="EMBL/GenBank/DDBJ databases">
        <title>The genome of a short-lived fish provides insights into sex chromosome evolution and the genetic control of aging.</title>
        <authorList>
            <person name="Reichwald K."/>
            <person name="Felder M."/>
            <person name="Petzold A."/>
            <person name="Koch P."/>
            <person name="Groth M."/>
            <person name="Platzer M."/>
        </authorList>
    </citation>
    <scope>NUCLEOTIDE SEQUENCE</scope>
    <source>
        <tissue evidence="1">Brain</tissue>
    </source>
</reference>
<dbReference type="EMBL" id="HAEG01015727">
    <property type="protein sequence ID" value="SBS00905.1"/>
    <property type="molecule type" value="Transcribed_RNA"/>
</dbReference>
<gene>
    <name evidence="1" type="primary">BX120005.1</name>
</gene>
<proteinExistence type="predicted"/>
<accession>A0A1A8R4A9</accession>
<evidence type="ECO:0000313" key="1">
    <source>
        <dbReference type="EMBL" id="SBS00905.1"/>
    </source>
</evidence>
<reference evidence="1" key="1">
    <citation type="submission" date="2016-05" db="EMBL/GenBank/DDBJ databases">
        <authorList>
            <person name="Lavstsen T."/>
            <person name="Jespersen J.S."/>
        </authorList>
    </citation>
    <scope>NUCLEOTIDE SEQUENCE</scope>
    <source>
        <tissue evidence="1">Brain</tissue>
    </source>
</reference>
<feature type="non-terminal residue" evidence="1">
    <location>
        <position position="1"/>
    </location>
</feature>
<dbReference type="AlphaFoldDB" id="A0A1A8R4A9"/>
<sequence length="54" mass="6004">ERNSSVHSAWNSFLVSDRGFCLHLTVTQMNPTTSSSPPWCRSDACLRDNSGHPL</sequence>
<organism evidence="1">
    <name type="scientific">Nothobranchius pienaari</name>
    <dbReference type="NCBI Taxonomy" id="704102"/>
    <lineage>
        <taxon>Eukaryota</taxon>
        <taxon>Metazoa</taxon>
        <taxon>Chordata</taxon>
        <taxon>Craniata</taxon>
        <taxon>Vertebrata</taxon>
        <taxon>Euteleostomi</taxon>
        <taxon>Actinopterygii</taxon>
        <taxon>Neopterygii</taxon>
        <taxon>Teleostei</taxon>
        <taxon>Neoteleostei</taxon>
        <taxon>Acanthomorphata</taxon>
        <taxon>Ovalentaria</taxon>
        <taxon>Atherinomorphae</taxon>
        <taxon>Cyprinodontiformes</taxon>
        <taxon>Nothobranchiidae</taxon>
        <taxon>Nothobranchius</taxon>
    </lineage>
</organism>